<evidence type="ECO:0000259" key="3">
    <source>
        <dbReference type="PROSITE" id="PS51677"/>
    </source>
</evidence>
<dbReference type="RefSeq" id="WP_246064836.1">
    <property type="nucleotide sequence ID" value="NZ_FXTI01000002.1"/>
</dbReference>
<dbReference type="PANTHER" id="PTHR10587">
    <property type="entry name" value="GLYCOSYL TRANSFERASE-RELATED"/>
    <property type="match status" value="1"/>
</dbReference>
<keyword evidence="2" id="KW-0732">Signal</keyword>
<feature type="domain" description="NodB homology" evidence="3">
    <location>
        <begin position="94"/>
        <end position="287"/>
    </location>
</feature>
<evidence type="ECO:0000313" key="4">
    <source>
        <dbReference type="EMBL" id="SMO48529.1"/>
    </source>
</evidence>
<dbReference type="PANTHER" id="PTHR10587:SF134">
    <property type="entry name" value="SECRETED PROTEIN"/>
    <property type="match status" value="1"/>
</dbReference>
<dbReference type="Pfam" id="PF01522">
    <property type="entry name" value="Polysacc_deac_1"/>
    <property type="match status" value="1"/>
</dbReference>
<sequence length="295" mass="32590">MKAYLILGTIISFSVMTASCSSPVQTLEGSTKAKTPSISQKIKDSGKEMSDPSIKQQTTSSLQTTLIQKYRGQTPTQWGEQVMGVKTHLNTSEKVVALTFDACGGEHGNGYDKKLIRFLQKEEIPATLFINSRWIDANMHTFRSLADNPLFEIENHGFQHRPLSVNGKSAYGIPGTENVKEAVNEIMLNQQKIKQLTGKAPRFFRSGTAYYDEVSVRMAEEAGLQVVNFDIRGDAGATYSKDQVKQALLQAKPGSIILLHMNRPAKGTAEGVIEAIPLLRNKGFQFVKLNQIPLK</sequence>
<dbReference type="PROSITE" id="PS51677">
    <property type="entry name" value="NODB"/>
    <property type="match status" value="1"/>
</dbReference>
<reference evidence="4 5" key="1">
    <citation type="submission" date="2017-05" db="EMBL/GenBank/DDBJ databases">
        <authorList>
            <person name="Varghese N."/>
            <person name="Submissions S."/>
        </authorList>
    </citation>
    <scope>NUCLEOTIDE SEQUENCE [LARGE SCALE GENOMIC DNA]</scope>
    <source>
        <strain evidence="4 5">DSM 45474</strain>
    </source>
</reference>
<dbReference type="InterPro" id="IPR002509">
    <property type="entry name" value="NODB_dom"/>
</dbReference>
<feature type="compositionally biased region" description="Basic and acidic residues" evidence="1">
    <location>
        <begin position="41"/>
        <end position="50"/>
    </location>
</feature>
<feature type="region of interest" description="Disordered" evidence="1">
    <location>
        <begin position="27"/>
        <end position="58"/>
    </location>
</feature>
<dbReference type="Proteomes" id="UP000315636">
    <property type="component" value="Unassembled WGS sequence"/>
</dbReference>
<dbReference type="GO" id="GO:0016810">
    <property type="term" value="F:hydrolase activity, acting on carbon-nitrogen (but not peptide) bonds"/>
    <property type="evidence" value="ECO:0007669"/>
    <property type="project" value="InterPro"/>
</dbReference>
<dbReference type="Gene3D" id="3.20.20.370">
    <property type="entry name" value="Glycoside hydrolase/deacetylase"/>
    <property type="match status" value="1"/>
</dbReference>
<dbReference type="AlphaFoldDB" id="A0A521BN52"/>
<name>A0A521BN52_9BACL</name>
<feature type="compositionally biased region" description="Polar residues" evidence="1">
    <location>
        <begin position="27"/>
        <end position="40"/>
    </location>
</feature>
<dbReference type="InterPro" id="IPR050248">
    <property type="entry name" value="Polysacc_deacetylase_ArnD"/>
</dbReference>
<dbReference type="InterPro" id="IPR011330">
    <property type="entry name" value="Glyco_hydro/deAcase_b/a-brl"/>
</dbReference>
<feature type="chain" id="PRO_5039587421" evidence="2">
    <location>
        <begin position="18"/>
        <end position="295"/>
    </location>
</feature>
<dbReference type="SUPFAM" id="SSF88713">
    <property type="entry name" value="Glycoside hydrolase/deacetylase"/>
    <property type="match status" value="1"/>
</dbReference>
<evidence type="ECO:0000256" key="2">
    <source>
        <dbReference type="SAM" id="SignalP"/>
    </source>
</evidence>
<dbReference type="GO" id="GO:0005975">
    <property type="term" value="P:carbohydrate metabolic process"/>
    <property type="evidence" value="ECO:0007669"/>
    <property type="project" value="InterPro"/>
</dbReference>
<gene>
    <name evidence="4" type="ORF">SAMN06264849_102229</name>
</gene>
<organism evidence="4 5">
    <name type="scientific">Melghirimyces algeriensis</name>
    <dbReference type="NCBI Taxonomy" id="910412"/>
    <lineage>
        <taxon>Bacteria</taxon>
        <taxon>Bacillati</taxon>
        <taxon>Bacillota</taxon>
        <taxon>Bacilli</taxon>
        <taxon>Bacillales</taxon>
        <taxon>Thermoactinomycetaceae</taxon>
        <taxon>Melghirimyces</taxon>
    </lineage>
</organism>
<protein>
    <submittedName>
        <fullName evidence="4">Peptidoglycan/xylan/chitin deacetylase, PgdA/CDA1 family</fullName>
    </submittedName>
</protein>
<proteinExistence type="predicted"/>
<evidence type="ECO:0000313" key="5">
    <source>
        <dbReference type="Proteomes" id="UP000315636"/>
    </source>
</evidence>
<evidence type="ECO:0000256" key="1">
    <source>
        <dbReference type="SAM" id="MobiDB-lite"/>
    </source>
</evidence>
<dbReference type="EMBL" id="FXTI01000002">
    <property type="protein sequence ID" value="SMO48529.1"/>
    <property type="molecule type" value="Genomic_DNA"/>
</dbReference>
<dbReference type="PROSITE" id="PS51257">
    <property type="entry name" value="PROKAR_LIPOPROTEIN"/>
    <property type="match status" value="1"/>
</dbReference>
<accession>A0A521BN52</accession>
<keyword evidence="5" id="KW-1185">Reference proteome</keyword>
<feature type="signal peptide" evidence="2">
    <location>
        <begin position="1"/>
        <end position="17"/>
    </location>
</feature>
<dbReference type="CDD" id="cd10955">
    <property type="entry name" value="CE4_BH0857_like"/>
    <property type="match status" value="1"/>
</dbReference>